<organism evidence="3 4">
    <name type="scientific">Emergomyces pasteurianus Ep9510</name>
    <dbReference type="NCBI Taxonomy" id="1447872"/>
    <lineage>
        <taxon>Eukaryota</taxon>
        <taxon>Fungi</taxon>
        <taxon>Dikarya</taxon>
        <taxon>Ascomycota</taxon>
        <taxon>Pezizomycotina</taxon>
        <taxon>Eurotiomycetes</taxon>
        <taxon>Eurotiomycetidae</taxon>
        <taxon>Onygenales</taxon>
        <taxon>Ajellomycetaceae</taxon>
        <taxon>Emergomyces</taxon>
    </lineage>
</organism>
<feature type="domain" description="HNH nuclease" evidence="2">
    <location>
        <begin position="333"/>
        <end position="426"/>
    </location>
</feature>
<name>A0A1J9PKZ5_9EURO</name>
<dbReference type="Pfam" id="PF13391">
    <property type="entry name" value="HNH_2"/>
    <property type="match status" value="1"/>
</dbReference>
<gene>
    <name evidence="3" type="ORF">AJ78_02728</name>
</gene>
<feature type="region of interest" description="Disordered" evidence="1">
    <location>
        <begin position="42"/>
        <end position="84"/>
    </location>
</feature>
<accession>A0A1J9PKZ5</accession>
<dbReference type="Proteomes" id="UP000182235">
    <property type="component" value="Unassembled WGS sequence"/>
</dbReference>
<feature type="compositionally biased region" description="Polar residues" evidence="1">
    <location>
        <begin position="52"/>
        <end position="65"/>
    </location>
</feature>
<dbReference type="VEuPathDB" id="FungiDB:AJ78_02728"/>
<dbReference type="InterPro" id="IPR003615">
    <property type="entry name" value="HNH_nuc"/>
</dbReference>
<evidence type="ECO:0000313" key="4">
    <source>
        <dbReference type="Proteomes" id="UP000182235"/>
    </source>
</evidence>
<evidence type="ECO:0000256" key="1">
    <source>
        <dbReference type="SAM" id="MobiDB-lite"/>
    </source>
</evidence>
<comment type="caution">
    <text evidence="3">The sequence shown here is derived from an EMBL/GenBank/DDBJ whole genome shotgun (WGS) entry which is preliminary data.</text>
</comment>
<proteinExistence type="predicted"/>
<dbReference type="EMBL" id="LGRN01000077">
    <property type="protein sequence ID" value="OJD17184.1"/>
    <property type="molecule type" value="Genomic_DNA"/>
</dbReference>
<evidence type="ECO:0000259" key="2">
    <source>
        <dbReference type="Pfam" id="PF13391"/>
    </source>
</evidence>
<dbReference type="STRING" id="1447872.A0A1J9PKZ5"/>
<protein>
    <recommendedName>
        <fullName evidence="2">HNH nuclease domain-containing protein</fullName>
    </recommendedName>
</protein>
<reference evidence="3 4" key="1">
    <citation type="submission" date="2015-07" db="EMBL/GenBank/DDBJ databases">
        <title>Emmonsia species relationships and genome sequence.</title>
        <authorList>
            <consortium name="The Broad Institute Genomics Platform"/>
            <person name="Cuomo C.A."/>
            <person name="Munoz J.F."/>
            <person name="Imamovic A."/>
            <person name="Priest M.E."/>
            <person name="Young S."/>
            <person name="Clay O.K."/>
            <person name="McEwen J.G."/>
        </authorList>
    </citation>
    <scope>NUCLEOTIDE SEQUENCE [LARGE SCALE GENOMIC DNA]</scope>
    <source>
        <strain evidence="3 4">UAMH 9510</strain>
    </source>
</reference>
<sequence length="841" mass="94754">MVIRSLAGTAPRFLGNFPPINLVSTLSTLYIIQPTTFSQFNPNATPVPGPFNNESPAPPASTSRNNDNDNKEDRGKGGESALDNKGPVKMKAKLSFWALSFLIQLPGNNCYMNTGEILLRSRFGYRPQARRLGLGASLPPASCFSNLMTAHHMHQASLERILDFSLQEVLTPEERAQAGYIFSQFISHCEPRQSAHPYKKITLVRLTYEYSEAKDKFLQQFFIYLGFQFHENESPTFASGVSRFLDFGPSSPPSKKREVEGVLDSFAEFLESCGKTPQPTPAALSAKFEDVVATPARLSILRRDCLIRDHHQCVVSRVFDREEAAERVNRDRSNALDDDGQRLVYVAGQFSYLEVAHITPHSLMSTTRGNQPELSEAKKSALAIFDMLVPGMTHLIEGSNIDRPANAITLSPDIHKLFGDFKFYFEALDPSTHPPYTYRIDSRETNMFLRPEGLPVTRTLLLSPNRTIDPPSAKLLAIHRAISIILHLSAAGVYIDKLIRDMEQLWAKSDGSSAVGHIVSLNLFSRSRYLYDGFMNALADESVRSIACRWQWLRVLRDLYAHLSVNASFCRSVFHSCDDSASKADCDLLAEDEPLSQPSVDSGLCVEQTVTPFSPRQTQRLYQSLTALWVAVEALCLARVSVYPTTSERLKIFDYVSVVWQDSRETMSESLDMLETYDFVWGFLSRKLFNDVQDFRSWTEDEGASFEFGQESESESWDFFVKFTLQCLGPPNVIELLLLRAWDGSWPPNKSYYLRQLGHSDATDGIVLVHDIGLSPDSYYSVASIEAGALQKASELDRRSHTDFTESFKRYRDTRWPSDPPGRIFVWGEEGNWVIKRVAGD</sequence>
<evidence type="ECO:0000313" key="3">
    <source>
        <dbReference type="EMBL" id="OJD17184.1"/>
    </source>
</evidence>
<feature type="compositionally biased region" description="Basic and acidic residues" evidence="1">
    <location>
        <begin position="66"/>
        <end position="77"/>
    </location>
</feature>
<dbReference type="OrthoDB" id="4186564at2759"/>
<dbReference type="AlphaFoldDB" id="A0A1J9PKZ5"/>
<keyword evidence="4" id="KW-1185">Reference proteome</keyword>